<dbReference type="AlphaFoldDB" id="A0A6A4QY63"/>
<comment type="caution">
    <text evidence="1">The sequence shown here is derived from an EMBL/GenBank/DDBJ whole genome shotgun (WGS) entry which is preliminary data.</text>
</comment>
<accession>A0A6A4QY63</accession>
<protein>
    <submittedName>
        <fullName evidence="1">Uncharacterized protein</fullName>
    </submittedName>
</protein>
<reference evidence="2" key="1">
    <citation type="journal article" date="2020" name="Nat. Commun.">
        <title>Genome sequence of the cluster root forming white lupin.</title>
        <authorList>
            <person name="Hufnagel B."/>
            <person name="Marques A."/>
            <person name="Soriano A."/>
            <person name="Marques L."/>
            <person name="Divol F."/>
            <person name="Doumas P."/>
            <person name="Sallet E."/>
            <person name="Mancinotti D."/>
            <person name="Carrere S."/>
            <person name="Marande W."/>
            <person name="Arribat S."/>
            <person name="Keller J."/>
            <person name="Huneau C."/>
            <person name="Blein T."/>
            <person name="Aime D."/>
            <person name="Laguerre M."/>
            <person name="Taylor J."/>
            <person name="Schubert V."/>
            <person name="Nelson M."/>
            <person name="Geu-Flores F."/>
            <person name="Crespi M."/>
            <person name="Gallardo-Guerrero K."/>
            <person name="Delaux P.-M."/>
            <person name="Salse J."/>
            <person name="Berges H."/>
            <person name="Guyot R."/>
            <person name="Gouzy J."/>
            <person name="Peret B."/>
        </authorList>
    </citation>
    <scope>NUCLEOTIDE SEQUENCE [LARGE SCALE GENOMIC DNA]</scope>
    <source>
        <strain evidence="2">cv. Amiga</strain>
    </source>
</reference>
<proteinExistence type="predicted"/>
<gene>
    <name evidence="1" type="ORF">Lalb_Chr02g0145881</name>
</gene>
<keyword evidence="2" id="KW-1185">Reference proteome</keyword>
<dbReference type="EMBL" id="WOCE01000002">
    <property type="protein sequence ID" value="KAE9618740.1"/>
    <property type="molecule type" value="Genomic_DNA"/>
</dbReference>
<dbReference type="Proteomes" id="UP000447434">
    <property type="component" value="Chromosome 2"/>
</dbReference>
<sequence length="54" mass="6194">MVWHWTKSGLLSDVACGSWDMSGCLQRWKFFFGGCSHLCFLSKKVDVTTMRFTA</sequence>
<evidence type="ECO:0000313" key="1">
    <source>
        <dbReference type="EMBL" id="KAE9618740.1"/>
    </source>
</evidence>
<evidence type="ECO:0000313" key="2">
    <source>
        <dbReference type="Proteomes" id="UP000447434"/>
    </source>
</evidence>
<organism evidence="1 2">
    <name type="scientific">Lupinus albus</name>
    <name type="common">White lupine</name>
    <name type="synonym">Lupinus termis</name>
    <dbReference type="NCBI Taxonomy" id="3870"/>
    <lineage>
        <taxon>Eukaryota</taxon>
        <taxon>Viridiplantae</taxon>
        <taxon>Streptophyta</taxon>
        <taxon>Embryophyta</taxon>
        <taxon>Tracheophyta</taxon>
        <taxon>Spermatophyta</taxon>
        <taxon>Magnoliopsida</taxon>
        <taxon>eudicotyledons</taxon>
        <taxon>Gunneridae</taxon>
        <taxon>Pentapetalae</taxon>
        <taxon>rosids</taxon>
        <taxon>fabids</taxon>
        <taxon>Fabales</taxon>
        <taxon>Fabaceae</taxon>
        <taxon>Papilionoideae</taxon>
        <taxon>50 kb inversion clade</taxon>
        <taxon>genistoids sensu lato</taxon>
        <taxon>core genistoids</taxon>
        <taxon>Genisteae</taxon>
        <taxon>Lupinus</taxon>
    </lineage>
</organism>
<name>A0A6A4QY63_LUPAL</name>